<keyword evidence="1" id="KW-0472">Membrane</keyword>
<dbReference type="SMART" id="SM00850">
    <property type="entry name" value="LytTR"/>
    <property type="match status" value="1"/>
</dbReference>
<feature type="transmembrane region" description="Helical" evidence="1">
    <location>
        <begin position="91"/>
        <end position="113"/>
    </location>
</feature>
<proteinExistence type="predicted"/>
<name>A0ABT0PVY4_9FLAO</name>
<sequence>MAFNMLFNGNKTDASQPQELLFRNPYIWLITISITTLNFLITYNLRNANVNYIYFYLVDILTTYLIIDFYAIGIAILNRKAPLNGDFTKRITYQFTVHTLAVVLFSVLINELLDNIFFSGKRLSLSFEFYTQDTVLSLIFALLFHCLYIGLYLLAGNKAPNREDKRNIKVFHGMANKMVPLNEIVCFYTSLGNTYVITNDNDRFHTDLTLTDLEQIVSQEFFRVNRQFLIRERIIDSYRSIENGKIEVQLKSRGNAEFDKSIIVSRGKASTFRAWVTAN</sequence>
<evidence type="ECO:0000256" key="1">
    <source>
        <dbReference type="SAM" id="Phobius"/>
    </source>
</evidence>
<dbReference type="RefSeq" id="WP_249658645.1">
    <property type="nucleotide sequence ID" value="NZ_JAMFMA010000004.1"/>
</dbReference>
<keyword evidence="1" id="KW-0812">Transmembrane</keyword>
<feature type="transmembrane region" description="Helical" evidence="1">
    <location>
        <begin position="52"/>
        <end position="76"/>
    </location>
</feature>
<evidence type="ECO:0000259" key="2">
    <source>
        <dbReference type="SMART" id="SM00850"/>
    </source>
</evidence>
<reference evidence="3 4" key="1">
    <citation type="submission" date="2022-05" db="EMBL/GenBank/DDBJ databases">
        <authorList>
            <person name="Park J.-S."/>
        </authorList>
    </citation>
    <scope>NUCLEOTIDE SEQUENCE [LARGE SCALE GENOMIC DNA]</scope>
    <source>
        <strain evidence="3 4">2012CJ35-5</strain>
    </source>
</reference>
<dbReference type="EMBL" id="JAMFMA010000004">
    <property type="protein sequence ID" value="MCL6275461.1"/>
    <property type="molecule type" value="Genomic_DNA"/>
</dbReference>
<gene>
    <name evidence="3" type="ORF">M3P19_15715</name>
</gene>
<feature type="domain" description="HTH LytTR-type" evidence="2">
    <location>
        <begin position="176"/>
        <end position="277"/>
    </location>
</feature>
<comment type="caution">
    <text evidence="3">The sequence shown here is derived from an EMBL/GenBank/DDBJ whole genome shotgun (WGS) entry which is preliminary data.</text>
</comment>
<accession>A0ABT0PVY4</accession>
<dbReference type="InterPro" id="IPR007492">
    <property type="entry name" value="LytTR_DNA-bd_dom"/>
</dbReference>
<protein>
    <submittedName>
        <fullName evidence="3">LytTR family transcriptional regulator</fullName>
    </submittedName>
</protein>
<feature type="transmembrane region" description="Helical" evidence="1">
    <location>
        <begin position="134"/>
        <end position="155"/>
    </location>
</feature>
<dbReference type="Proteomes" id="UP001203607">
    <property type="component" value="Unassembled WGS sequence"/>
</dbReference>
<dbReference type="Gene3D" id="2.40.50.1020">
    <property type="entry name" value="LytTr DNA-binding domain"/>
    <property type="match status" value="1"/>
</dbReference>
<evidence type="ECO:0000313" key="3">
    <source>
        <dbReference type="EMBL" id="MCL6275461.1"/>
    </source>
</evidence>
<keyword evidence="4" id="KW-1185">Reference proteome</keyword>
<organism evidence="3 4">
    <name type="scientific">Flagellimonas spongiicola</name>
    <dbReference type="NCBI Taxonomy" id="2942208"/>
    <lineage>
        <taxon>Bacteria</taxon>
        <taxon>Pseudomonadati</taxon>
        <taxon>Bacteroidota</taxon>
        <taxon>Flavobacteriia</taxon>
        <taxon>Flavobacteriales</taxon>
        <taxon>Flavobacteriaceae</taxon>
        <taxon>Flagellimonas</taxon>
    </lineage>
</organism>
<evidence type="ECO:0000313" key="4">
    <source>
        <dbReference type="Proteomes" id="UP001203607"/>
    </source>
</evidence>
<dbReference type="Pfam" id="PF04397">
    <property type="entry name" value="LytTR"/>
    <property type="match status" value="1"/>
</dbReference>
<feature type="transmembrane region" description="Helical" evidence="1">
    <location>
        <begin position="26"/>
        <end position="45"/>
    </location>
</feature>
<keyword evidence="1" id="KW-1133">Transmembrane helix</keyword>